<dbReference type="InterPro" id="IPR036691">
    <property type="entry name" value="Endo/exonu/phosph_ase_sf"/>
</dbReference>
<dbReference type="Gene3D" id="3.60.10.10">
    <property type="entry name" value="Endonuclease/exonuclease/phosphatase"/>
    <property type="match status" value="1"/>
</dbReference>
<dbReference type="EMBL" id="KV485373">
    <property type="protein sequence ID" value="OCT55535.1"/>
    <property type="molecule type" value="Genomic_DNA"/>
</dbReference>
<organism evidence="1">
    <name type="scientific">Xenopus laevis</name>
    <name type="common">African clawed frog</name>
    <dbReference type="NCBI Taxonomy" id="8355"/>
    <lineage>
        <taxon>Eukaryota</taxon>
        <taxon>Metazoa</taxon>
        <taxon>Chordata</taxon>
        <taxon>Craniata</taxon>
        <taxon>Vertebrata</taxon>
        <taxon>Euteleostomi</taxon>
        <taxon>Amphibia</taxon>
        <taxon>Batrachia</taxon>
        <taxon>Anura</taxon>
        <taxon>Pipoidea</taxon>
        <taxon>Pipidae</taxon>
        <taxon>Xenopodinae</taxon>
        <taxon>Xenopus</taxon>
        <taxon>Xenopus</taxon>
    </lineage>
</organism>
<name>A0A974GYH8_XENLA</name>
<protein>
    <recommendedName>
        <fullName evidence="2">Endonuclease/exonuclease/phosphatase domain-containing protein</fullName>
    </recommendedName>
</protein>
<sequence>MPLKKRTIMDLSIDFFTINTNSIKNKKTRFVAYEYLKDIDADIIFLQETRLSSLNDIKEAKREWREGPWSLGTEPAGGVGIHLKATGM</sequence>
<gene>
    <name evidence="1" type="ORF">XELAEV_18001270mg</name>
</gene>
<evidence type="ECO:0008006" key="2">
    <source>
        <dbReference type="Google" id="ProtNLM"/>
    </source>
</evidence>
<dbReference type="AlphaFoldDB" id="A0A974GYH8"/>
<dbReference type="SUPFAM" id="SSF56219">
    <property type="entry name" value="DNase I-like"/>
    <property type="match status" value="1"/>
</dbReference>
<accession>A0A974GYH8</accession>
<evidence type="ECO:0000313" key="1">
    <source>
        <dbReference type="EMBL" id="OCT55535.1"/>
    </source>
</evidence>
<proteinExistence type="predicted"/>
<dbReference type="Proteomes" id="UP000694892">
    <property type="component" value="Unassembled WGS sequence"/>
</dbReference>
<reference evidence="1" key="1">
    <citation type="submission" date="2016-05" db="EMBL/GenBank/DDBJ databases">
        <title>WGS assembly of Xenopus laevis.</title>
        <authorList>
            <person name="Session A."/>
            <person name="Uno Y."/>
            <person name="Kwon T."/>
            <person name="Chapman J."/>
            <person name="Toyoda A."/>
            <person name="Takahashi S."/>
            <person name="Fukui A."/>
            <person name="Hikosaka A."/>
            <person name="Putnam N."/>
            <person name="Stites J."/>
            <person name="Van Heeringen S."/>
            <person name="Quigley I."/>
            <person name="Heinz S."/>
            <person name="Hellsten U."/>
            <person name="Lyons J."/>
            <person name="Suzuki A."/>
            <person name="Kondo M."/>
            <person name="Ogino H."/>
            <person name="Ochi H."/>
            <person name="Bogdanovic O."/>
            <person name="Lister R."/>
            <person name="Georgiou G."/>
            <person name="Paranjpe S."/>
            <person name="Van Kruijsbergen I."/>
            <person name="Mozaffari S."/>
            <person name="Shu S."/>
            <person name="Schmutz J."/>
            <person name="Jenkins J."/>
            <person name="Grimwood J."/>
            <person name="Carlson J."/>
            <person name="Mitros T."/>
            <person name="Simakov O."/>
            <person name="Heald R."/>
            <person name="Miller K."/>
            <person name="Haudenschild C."/>
            <person name="Kuroki Y."/>
            <person name="Tanaka T."/>
            <person name="Michiue T."/>
            <person name="Watanabe M."/>
            <person name="Kinoshita T."/>
            <person name="Ohta Y."/>
            <person name="Mawaribuchi S."/>
            <person name="Suzuki Y."/>
            <person name="Haramoto Y."/>
            <person name="Yamamoto T."/>
            <person name="Takagi C."/>
            <person name="Kitzman J."/>
            <person name="Shendure J."/>
            <person name="Nakayama T."/>
            <person name="Izutsu Y."/>
            <person name="Robert J."/>
            <person name="Dichmann D."/>
            <person name="Flajnik M."/>
            <person name="Houston D."/>
            <person name="Marcotte E."/>
            <person name="Wallingford J."/>
            <person name="Ito Y."/>
            <person name="Asashima M."/>
            <person name="Ueno N."/>
            <person name="Matsuda Y."/>
            <person name="Jan Veenstra G."/>
            <person name="Fujiyama A."/>
            <person name="Harland R."/>
            <person name="Taira M."/>
            <person name="Rokhsar D.S."/>
        </authorList>
    </citation>
    <scope>NUCLEOTIDE SEQUENCE</scope>
    <source>
        <strain evidence="1">J</strain>
        <tissue evidence="1">Blood</tissue>
    </source>
</reference>